<gene>
    <name evidence="8" type="ORF">NTH_01128</name>
</gene>
<accession>A0ABY5MHI2</accession>
<reference evidence="8 9" key="1">
    <citation type="submission" date="2018-07" db="EMBL/GenBank/DDBJ databases">
        <title>Genome sequence of Nitratireductor thuwali#1536.</title>
        <authorList>
            <person name="Michoud G."/>
            <person name="Merlino G."/>
            <person name="Sefrji F.O."/>
            <person name="Daffonchio D."/>
        </authorList>
    </citation>
    <scope>NUCLEOTIDE SEQUENCE [LARGE SCALE GENOMIC DNA]</scope>
    <source>
        <strain evidence="9">Nit1536</strain>
    </source>
</reference>
<dbReference type="NCBIfam" id="TIGR00765">
    <property type="entry name" value="yihY_not_rbn"/>
    <property type="match status" value="1"/>
</dbReference>
<evidence type="ECO:0000256" key="3">
    <source>
        <dbReference type="ARBA" id="ARBA00022692"/>
    </source>
</evidence>
<protein>
    <recommendedName>
        <fullName evidence="10">YihY/virulence factor BrkB family protein</fullName>
    </recommendedName>
</protein>
<evidence type="ECO:0000256" key="6">
    <source>
        <dbReference type="SAM" id="MobiDB-lite"/>
    </source>
</evidence>
<dbReference type="PANTHER" id="PTHR30213:SF0">
    <property type="entry name" value="UPF0761 MEMBRANE PROTEIN YIHY"/>
    <property type="match status" value="1"/>
</dbReference>
<dbReference type="InterPro" id="IPR017039">
    <property type="entry name" value="Virul_fac_BrkB"/>
</dbReference>
<keyword evidence="5 7" id="KW-0472">Membrane</keyword>
<keyword evidence="4 7" id="KW-1133">Transmembrane helix</keyword>
<evidence type="ECO:0008006" key="10">
    <source>
        <dbReference type="Google" id="ProtNLM"/>
    </source>
</evidence>
<evidence type="ECO:0000313" key="8">
    <source>
        <dbReference type="EMBL" id="UUP16681.1"/>
    </source>
</evidence>
<feature type="transmembrane region" description="Helical" evidence="7">
    <location>
        <begin position="241"/>
        <end position="264"/>
    </location>
</feature>
<dbReference type="Pfam" id="PF03631">
    <property type="entry name" value="Virul_fac_BrkB"/>
    <property type="match status" value="1"/>
</dbReference>
<dbReference type="PANTHER" id="PTHR30213">
    <property type="entry name" value="INNER MEMBRANE PROTEIN YHJD"/>
    <property type="match status" value="1"/>
</dbReference>
<feature type="transmembrane region" description="Helical" evidence="7">
    <location>
        <begin position="276"/>
        <end position="298"/>
    </location>
</feature>
<evidence type="ECO:0000256" key="2">
    <source>
        <dbReference type="ARBA" id="ARBA00022475"/>
    </source>
</evidence>
<dbReference type="RefSeq" id="WP_338529088.1">
    <property type="nucleotide sequence ID" value="NZ_CP030941.1"/>
</dbReference>
<feature type="transmembrane region" description="Helical" evidence="7">
    <location>
        <begin position="165"/>
        <end position="198"/>
    </location>
</feature>
<evidence type="ECO:0000256" key="7">
    <source>
        <dbReference type="SAM" id="Phobius"/>
    </source>
</evidence>
<dbReference type="Proteomes" id="UP001342418">
    <property type="component" value="Chromosome"/>
</dbReference>
<evidence type="ECO:0000313" key="9">
    <source>
        <dbReference type="Proteomes" id="UP001342418"/>
    </source>
</evidence>
<dbReference type="EMBL" id="CP030941">
    <property type="protein sequence ID" value="UUP16681.1"/>
    <property type="molecule type" value="Genomic_DNA"/>
</dbReference>
<feature type="transmembrane region" description="Helical" evidence="7">
    <location>
        <begin position="210"/>
        <end position="229"/>
    </location>
</feature>
<feature type="transmembrane region" description="Helical" evidence="7">
    <location>
        <begin position="56"/>
        <end position="85"/>
    </location>
</feature>
<organism evidence="8 9">
    <name type="scientific">Nitratireductor thuwali</name>
    <dbReference type="NCBI Taxonomy" id="2267699"/>
    <lineage>
        <taxon>Bacteria</taxon>
        <taxon>Pseudomonadati</taxon>
        <taxon>Pseudomonadota</taxon>
        <taxon>Alphaproteobacteria</taxon>
        <taxon>Hyphomicrobiales</taxon>
        <taxon>Phyllobacteriaceae</taxon>
        <taxon>Nitratireductor</taxon>
    </lineage>
</organism>
<dbReference type="PIRSF" id="PIRSF035875">
    <property type="entry name" value="RNase_BN"/>
    <property type="match status" value="1"/>
</dbReference>
<keyword evidence="3 7" id="KW-0812">Transmembrane</keyword>
<proteinExistence type="predicted"/>
<name>A0ABY5MHI2_9HYPH</name>
<feature type="region of interest" description="Disordered" evidence="6">
    <location>
        <begin position="1"/>
        <end position="31"/>
    </location>
</feature>
<keyword evidence="2" id="KW-1003">Cell membrane</keyword>
<comment type="subcellular location">
    <subcellularLocation>
        <location evidence="1">Cell membrane</location>
        <topology evidence="1">Multi-pass membrane protein</topology>
    </subcellularLocation>
</comment>
<feature type="transmembrane region" description="Helical" evidence="7">
    <location>
        <begin position="124"/>
        <end position="144"/>
    </location>
</feature>
<evidence type="ECO:0000256" key="5">
    <source>
        <dbReference type="ARBA" id="ARBA00023136"/>
    </source>
</evidence>
<sequence length="339" mass="37064">MGNSKTRNDQAERAKFERRREEEGRGREAKRPAAIPARGWKDILLRVWTQMLEDRVTLTAAGVTFYILLAIFPALAAFVSIYGFVADPRTLADHIALLENVLPSGGLELIRSQLERLAGQDTDALSFGFIFGLAVALWSANKGIKALFEAMNIAYGETEKRGFVWLNVLTLAFTLGAIVIGTAFLVSLGVIPAVLAFLDVGGWVETLVRIARWPVMLVIIAVGITLIYRYGPSRETAQLPWLTWGAALATIVWLAASMAFSYYLENFANYNATYGTLGAAIGFLMWIWLSVVILLVGAELNSEMEHQTATDTTIGEPQPAGERGAVMADTLGRSADEES</sequence>
<feature type="region of interest" description="Disordered" evidence="6">
    <location>
        <begin position="307"/>
        <end position="339"/>
    </location>
</feature>
<evidence type="ECO:0000256" key="4">
    <source>
        <dbReference type="ARBA" id="ARBA00022989"/>
    </source>
</evidence>
<evidence type="ECO:0000256" key="1">
    <source>
        <dbReference type="ARBA" id="ARBA00004651"/>
    </source>
</evidence>
<keyword evidence="9" id="KW-1185">Reference proteome</keyword>